<dbReference type="EMBL" id="SMGR01000001">
    <property type="protein sequence ID" value="TCL09417.1"/>
    <property type="molecule type" value="Genomic_DNA"/>
</dbReference>
<dbReference type="Proteomes" id="UP000295673">
    <property type="component" value="Unassembled WGS sequence"/>
</dbReference>
<reference evidence="1 2" key="1">
    <citation type="submission" date="2019-03" db="EMBL/GenBank/DDBJ databases">
        <title>Genomic Encyclopedia of Archaeal and Bacterial Type Strains, Phase II (KMG-II): from individual species to whole genera.</title>
        <authorList>
            <person name="Goeker M."/>
        </authorList>
    </citation>
    <scope>NUCLEOTIDE SEQUENCE [LARGE SCALE GENOMIC DNA]</scope>
    <source>
        <strain evidence="1 2">DSM 26433</strain>
    </source>
</reference>
<dbReference type="AlphaFoldDB" id="A0A4R1NLZ6"/>
<keyword evidence="2" id="KW-1185">Reference proteome</keyword>
<name>A0A4R1NLZ6_9RHOB</name>
<proteinExistence type="predicted"/>
<evidence type="ECO:0000313" key="1">
    <source>
        <dbReference type="EMBL" id="TCL09417.1"/>
    </source>
</evidence>
<organism evidence="1 2">
    <name type="scientific">Shimia isoporae</name>
    <dbReference type="NCBI Taxonomy" id="647720"/>
    <lineage>
        <taxon>Bacteria</taxon>
        <taxon>Pseudomonadati</taxon>
        <taxon>Pseudomonadota</taxon>
        <taxon>Alphaproteobacteria</taxon>
        <taxon>Rhodobacterales</taxon>
        <taxon>Roseobacteraceae</taxon>
    </lineage>
</organism>
<accession>A0A4R1NLZ6</accession>
<evidence type="ECO:0000313" key="2">
    <source>
        <dbReference type="Proteomes" id="UP000295673"/>
    </source>
</evidence>
<dbReference type="OrthoDB" id="4614415at2"/>
<protein>
    <recommendedName>
        <fullName evidence="3">Glycosyl transferase family 2</fullName>
    </recommendedName>
</protein>
<dbReference type="InterPro" id="IPR029044">
    <property type="entry name" value="Nucleotide-diphossugar_trans"/>
</dbReference>
<sequence>MTLSDVKFVAAGLDAVDRQRFEAVCETAGLRVPSKWQLGRMQTGIGLRTGPNVLEQFDACSFPRAIKGLNAVLRASNGAVFVSKEKRLPNWKDRFGSEQFIISLDDFEKKQPSKTTTQAGLALEGPFAFVIPVVHPSGKKLIDYNAVERILQQTVRSCLLQSETNVAVVVVCHRVPDWADNLDLRVHFLVLGDDREWTASPLDVREDKGAKHVLGAQFALSQLNASSVMFLDGDDFVRSDLVSTVGNRLGSVNDGVVISSGLHAALKRTDKGFSLDAAIRVFGFHNTCGSCRVFRGAVLADRMRRWMSDIFELTFFEQAEAFGSFSNRAADMRAFFDQIERTGNNEFGLIRCLGRHAARSMIAELDNLSEPLVAKGCGHGNHDGPRKGEVHWNKCIGQMDSTEFAKSFSIDPEIITTNSPDVGLVRRSQILAPFNRAKRLFFIGDDV</sequence>
<dbReference type="RefSeq" id="WP_132859455.1">
    <property type="nucleotide sequence ID" value="NZ_SMGR01000001.1"/>
</dbReference>
<dbReference type="SUPFAM" id="SSF53448">
    <property type="entry name" value="Nucleotide-diphospho-sugar transferases"/>
    <property type="match status" value="1"/>
</dbReference>
<comment type="caution">
    <text evidence="1">The sequence shown here is derived from an EMBL/GenBank/DDBJ whole genome shotgun (WGS) entry which is preliminary data.</text>
</comment>
<gene>
    <name evidence="1" type="ORF">BXY66_1464</name>
</gene>
<evidence type="ECO:0008006" key="3">
    <source>
        <dbReference type="Google" id="ProtNLM"/>
    </source>
</evidence>